<dbReference type="Proteomes" id="UP001217089">
    <property type="component" value="Unassembled WGS sequence"/>
</dbReference>
<accession>A0ABQ9E4E5</accession>
<proteinExistence type="predicted"/>
<name>A0ABQ9E4E5_TEGGR</name>
<evidence type="ECO:0000313" key="4">
    <source>
        <dbReference type="Proteomes" id="UP001217089"/>
    </source>
</evidence>
<keyword evidence="1" id="KW-1133">Transmembrane helix</keyword>
<evidence type="ECO:0000256" key="2">
    <source>
        <dbReference type="SAM" id="SignalP"/>
    </source>
</evidence>
<organism evidence="3 4">
    <name type="scientific">Tegillarca granosa</name>
    <name type="common">Malaysian cockle</name>
    <name type="synonym">Anadara granosa</name>
    <dbReference type="NCBI Taxonomy" id="220873"/>
    <lineage>
        <taxon>Eukaryota</taxon>
        <taxon>Metazoa</taxon>
        <taxon>Spiralia</taxon>
        <taxon>Lophotrochozoa</taxon>
        <taxon>Mollusca</taxon>
        <taxon>Bivalvia</taxon>
        <taxon>Autobranchia</taxon>
        <taxon>Pteriomorphia</taxon>
        <taxon>Arcoida</taxon>
        <taxon>Arcoidea</taxon>
        <taxon>Arcidae</taxon>
        <taxon>Tegillarca</taxon>
    </lineage>
</organism>
<feature type="signal peptide" evidence="2">
    <location>
        <begin position="1"/>
        <end position="18"/>
    </location>
</feature>
<feature type="chain" id="PRO_5046615586" evidence="2">
    <location>
        <begin position="19"/>
        <end position="132"/>
    </location>
</feature>
<reference evidence="3 4" key="1">
    <citation type="submission" date="2022-12" db="EMBL/GenBank/DDBJ databases">
        <title>Chromosome-level genome of Tegillarca granosa.</title>
        <authorList>
            <person name="Kim J."/>
        </authorList>
    </citation>
    <scope>NUCLEOTIDE SEQUENCE [LARGE SCALE GENOMIC DNA]</scope>
    <source>
        <strain evidence="3">Teg-2019</strain>
        <tissue evidence="3">Adductor muscle</tissue>
    </source>
</reference>
<keyword evidence="2" id="KW-0732">Signal</keyword>
<evidence type="ECO:0000256" key="1">
    <source>
        <dbReference type="SAM" id="Phobius"/>
    </source>
</evidence>
<feature type="transmembrane region" description="Helical" evidence="1">
    <location>
        <begin position="99"/>
        <end position="118"/>
    </location>
</feature>
<gene>
    <name evidence="3" type="ORF">KUTeg_024941</name>
</gene>
<evidence type="ECO:0000313" key="3">
    <source>
        <dbReference type="EMBL" id="KAJ8298410.1"/>
    </source>
</evidence>
<dbReference type="EMBL" id="JARBDR010000923">
    <property type="protein sequence ID" value="KAJ8298410.1"/>
    <property type="molecule type" value="Genomic_DNA"/>
</dbReference>
<keyword evidence="4" id="KW-1185">Reference proteome</keyword>
<keyword evidence="1" id="KW-0472">Membrane</keyword>
<sequence length="132" mass="14204">MTIVFIMFLKLSVSTVESLNVGFGNLNASDDVTKLICLKNSARCFCNGASSCICNGGISALTQEQLDEVLKDLQVDKDSTNSAKRKLTSAKDDRPSAQAIGYVSIIVIGVTYSLPILLDVLRLCQKKKIADA</sequence>
<protein>
    <submittedName>
        <fullName evidence="3">Uncharacterized protein</fullName>
    </submittedName>
</protein>
<keyword evidence="1" id="KW-0812">Transmembrane</keyword>
<comment type="caution">
    <text evidence="3">The sequence shown here is derived from an EMBL/GenBank/DDBJ whole genome shotgun (WGS) entry which is preliminary data.</text>
</comment>